<proteinExistence type="predicted"/>
<dbReference type="InterPro" id="IPR012347">
    <property type="entry name" value="Ferritin-like"/>
</dbReference>
<gene>
    <name evidence="2" type="ORF">UFOPK1835_01826</name>
</gene>
<dbReference type="Pfam" id="PF03713">
    <property type="entry name" value="DUF305"/>
    <property type="match status" value="1"/>
</dbReference>
<sequence length="208" mass="21768">MRPRLLIASIAIPTALAIGACSGSSDHGSMDMGDSTSASEAAPIAESADFNKVDVGFAQGMIPHHAQAVEMADMAIDSSTNTDVLDLARAIKGAQQPEIDQMTGWLVAWGQKVPEASGAHDMTGMDSMMMSGMMTDADMQRLEDSSGAAFDRLWLELMVLHHEGAVAMSEDEIAGGKSPEAVTLAGTIVEAQQAEIATMNKLIASMPS</sequence>
<dbReference type="InterPro" id="IPR005183">
    <property type="entry name" value="DUF305_CopM-like"/>
</dbReference>
<dbReference type="AlphaFoldDB" id="A0A6J6I873"/>
<evidence type="ECO:0000313" key="2">
    <source>
        <dbReference type="EMBL" id="CAB4621596.1"/>
    </source>
</evidence>
<evidence type="ECO:0000259" key="1">
    <source>
        <dbReference type="Pfam" id="PF03713"/>
    </source>
</evidence>
<reference evidence="2" key="1">
    <citation type="submission" date="2020-05" db="EMBL/GenBank/DDBJ databases">
        <authorList>
            <person name="Chiriac C."/>
            <person name="Salcher M."/>
            <person name="Ghai R."/>
            <person name="Kavagutti S V."/>
        </authorList>
    </citation>
    <scope>NUCLEOTIDE SEQUENCE</scope>
</reference>
<dbReference type="EMBL" id="CAEZUP010000106">
    <property type="protein sequence ID" value="CAB4621596.1"/>
    <property type="molecule type" value="Genomic_DNA"/>
</dbReference>
<dbReference type="PANTHER" id="PTHR36933">
    <property type="entry name" value="SLL0788 PROTEIN"/>
    <property type="match status" value="1"/>
</dbReference>
<dbReference type="Gene3D" id="1.20.1260.10">
    <property type="match status" value="1"/>
</dbReference>
<dbReference type="PROSITE" id="PS51257">
    <property type="entry name" value="PROKAR_LIPOPROTEIN"/>
    <property type="match status" value="1"/>
</dbReference>
<name>A0A6J6I873_9ZZZZ</name>
<feature type="domain" description="DUF305" evidence="1">
    <location>
        <begin position="54"/>
        <end position="202"/>
    </location>
</feature>
<dbReference type="PANTHER" id="PTHR36933:SF1">
    <property type="entry name" value="SLL0788 PROTEIN"/>
    <property type="match status" value="1"/>
</dbReference>
<accession>A0A6J6I873</accession>
<organism evidence="2">
    <name type="scientific">freshwater metagenome</name>
    <dbReference type="NCBI Taxonomy" id="449393"/>
    <lineage>
        <taxon>unclassified sequences</taxon>
        <taxon>metagenomes</taxon>
        <taxon>ecological metagenomes</taxon>
    </lineage>
</organism>
<protein>
    <submittedName>
        <fullName evidence="2">Unannotated protein</fullName>
    </submittedName>
</protein>